<comment type="caution">
    <text evidence="2">The sequence shown here is derived from an EMBL/GenBank/DDBJ whole genome shotgun (WGS) entry which is preliminary data.</text>
</comment>
<evidence type="ECO:0000313" key="2">
    <source>
        <dbReference type="EMBL" id="GBM88394.1"/>
    </source>
</evidence>
<accession>A0A4Y2JEP3</accession>
<feature type="region of interest" description="Disordered" evidence="1">
    <location>
        <begin position="1"/>
        <end position="22"/>
    </location>
</feature>
<dbReference type="EMBL" id="BGPR01003458">
    <property type="protein sequence ID" value="GBM88394.1"/>
    <property type="molecule type" value="Genomic_DNA"/>
</dbReference>
<name>A0A4Y2JEP3_ARAVE</name>
<evidence type="ECO:0000256" key="1">
    <source>
        <dbReference type="SAM" id="MobiDB-lite"/>
    </source>
</evidence>
<dbReference type="AlphaFoldDB" id="A0A4Y2JEP3"/>
<protein>
    <submittedName>
        <fullName evidence="2">Uncharacterized protein</fullName>
    </submittedName>
</protein>
<evidence type="ECO:0000313" key="3">
    <source>
        <dbReference type="Proteomes" id="UP000499080"/>
    </source>
</evidence>
<dbReference type="Proteomes" id="UP000499080">
    <property type="component" value="Unassembled WGS sequence"/>
</dbReference>
<keyword evidence="3" id="KW-1185">Reference proteome</keyword>
<gene>
    <name evidence="2" type="ORF">AVEN_149449_1</name>
</gene>
<reference evidence="2 3" key="1">
    <citation type="journal article" date="2019" name="Sci. Rep.">
        <title>Orb-weaving spider Araneus ventricosus genome elucidates the spidroin gene catalogue.</title>
        <authorList>
            <person name="Kono N."/>
            <person name="Nakamura H."/>
            <person name="Ohtoshi R."/>
            <person name="Moran D.A.P."/>
            <person name="Shinohara A."/>
            <person name="Yoshida Y."/>
            <person name="Fujiwara M."/>
            <person name="Mori M."/>
            <person name="Tomita M."/>
            <person name="Arakawa K."/>
        </authorList>
    </citation>
    <scope>NUCLEOTIDE SEQUENCE [LARGE SCALE GENOMIC DNA]</scope>
</reference>
<organism evidence="2 3">
    <name type="scientific">Araneus ventricosus</name>
    <name type="common">Orbweaver spider</name>
    <name type="synonym">Epeira ventricosa</name>
    <dbReference type="NCBI Taxonomy" id="182803"/>
    <lineage>
        <taxon>Eukaryota</taxon>
        <taxon>Metazoa</taxon>
        <taxon>Ecdysozoa</taxon>
        <taxon>Arthropoda</taxon>
        <taxon>Chelicerata</taxon>
        <taxon>Arachnida</taxon>
        <taxon>Araneae</taxon>
        <taxon>Araneomorphae</taxon>
        <taxon>Entelegynae</taxon>
        <taxon>Araneoidea</taxon>
        <taxon>Araneidae</taxon>
        <taxon>Araneus</taxon>
    </lineage>
</organism>
<sequence length="80" mass="8777">MENEEGGEEPLGGSNLVSDSGSADRELCDQLGFKVPNQFGLWSATPRNRQFPELSAHQLASTSGSLVVRYPVDRWKLSIL</sequence>
<proteinExistence type="predicted"/>